<sequence>MFLQVTGTAFVAFQSRTTLPSLQAQVGTITSNARSVIHVLQNVDLYWATRVGILQSLNIKANIYVAQGGKIDLPKTVIISKGWWLDVCGTVTSNTQTLTMRDGGELRMSPPASTLEINTVIVDYQGNMGSSKYCTNTTTKVSLSLTYLNSTSDFTLDTTKFTLAKGSTGAVTPTGSALNETYCAINGSLTLLRNQQCTLKAGTTYQFTTLTISPGAKILVEGNASSSLTTTISAADINIMFGGKITGIGAGFVSNGPGSPSASGQGATHAGSGVGNTKSVYGSVSSPITYGSNGFGATTSSGRGGGQIKLSATNTITVDGTIDMSADAAGSGSGGSIWLTAATITGDGFLYANGSGGGAGGRIATVASGSLSFTGISQAPGSKASNGDIGGSGTIQLLLCCYAPPKFLGGAYSRRFVCPSVLSCVRPCTIFVRAISQQLMNGIQ</sequence>
<dbReference type="AlphaFoldDB" id="A0A9D4MRP7"/>
<dbReference type="Proteomes" id="UP000828390">
    <property type="component" value="Unassembled WGS sequence"/>
</dbReference>
<name>A0A9D4MRP7_DREPO</name>
<protein>
    <submittedName>
        <fullName evidence="1">Uncharacterized protein</fullName>
    </submittedName>
</protein>
<proteinExistence type="predicted"/>
<reference evidence="1" key="1">
    <citation type="journal article" date="2019" name="bioRxiv">
        <title>The Genome of the Zebra Mussel, Dreissena polymorpha: A Resource for Invasive Species Research.</title>
        <authorList>
            <person name="McCartney M.A."/>
            <person name="Auch B."/>
            <person name="Kono T."/>
            <person name="Mallez S."/>
            <person name="Zhang Y."/>
            <person name="Obille A."/>
            <person name="Becker A."/>
            <person name="Abrahante J.E."/>
            <person name="Garbe J."/>
            <person name="Badalamenti J.P."/>
            <person name="Herman A."/>
            <person name="Mangelson H."/>
            <person name="Liachko I."/>
            <person name="Sullivan S."/>
            <person name="Sone E.D."/>
            <person name="Koren S."/>
            <person name="Silverstein K.A.T."/>
            <person name="Beckman K.B."/>
            <person name="Gohl D.M."/>
        </authorList>
    </citation>
    <scope>NUCLEOTIDE SEQUENCE</scope>
    <source>
        <strain evidence="1">Duluth1</strain>
        <tissue evidence="1">Whole animal</tissue>
    </source>
</reference>
<evidence type="ECO:0000313" key="1">
    <source>
        <dbReference type="EMBL" id="KAH3880032.1"/>
    </source>
</evidence>
<organism evidence="1 2">
    <name type="scientific">Dreissena polymorpha</name>
    <name type="common">Zebra mussel</name>
    <name type="synonym">Mytilus polymorpha</name>
    <dbReference type="NCBI Taxonomy" id="45954"/>
    <lineage>
        <taxon>Eukaryota</taxon>
        <taxon>Metazoa</taxon>
        <taxon>Spiralia</taxon>
        <taxon>Lophotrochozoa</taxon>
        <taxon>Mollusca</taxon>
        <taxon>Bivalvia</taxon>
        <taxon>Autobranchia</taxon>
        <taxon>Heteroconchia</taxon>
        <taxon>Euheterodonta</taxon>
        <taxon>Imparidentia</taxon>
        <taxon>Neoheterodontei</taxon>
        <taxon>Myida</taxon>
        <taxon>Dreissenoidea</taxon>
        <taxon>Dreissenidae</taxon>
        <taxon>Dreissena</taxon>
    </lineage>
</organism>
<gene>
    <name evidence="1" type="ORF">DPMN_003944</name>
</gene>
<evidence type="ECO:0000313" key="2">
    <source>
        <dbReference type="Proteomes" id="UP000828390"/>
    </source>
</evidence>
<reference evidence="1" key="2">
    <citation type="submission" date="2020-11" db="EMBL/GenBank/DDBJ databases">
        <authorList>
            <person name="McCartney M.A."/>
            <person name="Auch B."/>
            <person name="Kono T."/>
            <person name="Mallez S."/>
            <person name="Becker A."/>
            <person name="Gohl D.M."/>
            <person name="Silverstein K.A.T."/>
            <person name="Koren S."/>
            <person name="Bechman K.B."/>
            <person name="Herman A."/>
            <person name="Abrahante J.E."/>
            <person name="Garbe J."/>
        </authorList>
    </citation>
    <scope>NUCLEOTIDE SEQUENCE</scope>
    <source>
        <strain evidence="1">Duluth1</strain>
        <tissue evidence="1">Whole animal</tissue>
    </source>
</reference>
<comment type="caution">
    <text evidence="1">The sequence shown here is derived from an EMBL/GenBank/DDBJ whole genome shotgun (WGS) entry which is preliminary data.</text>
</comment>
<keyword evidence="2" id="KW-1185">Reference proteome</keyword>
<dbReference type="EMBL" id="JAIWYP010000001">
    <property type="protein sequence ID" value="KAH3880032.1"/>
    <property type="molecule type" value="Genomic_DNA"/>
</dbReference>
<accession>A0A9D4MRP7</accession>